<sequence length="76" mass="8502">MKRAESVEEEDYEETEVEAFFAGAPEAPGSPNLALSTQPLFSQAEQNFLKMMDQMPQLMGQITQAVSPRDNSRLHT</sequence>
<dbReference type="EMBL" id="AVOT02006240">
    <property type="protein sequence ID" value="MBW0481092.1"/>
    <property type="molecule type" value="Genomic_DNA"/>
</dbReference>
<protein>
    <submittedName>
        <fullName evidence="1">Uncharacterized protein</fullName>
    </submittedName>
</protein>
<proteinExistence type="predicted"/>
<keyword evidence="2" id="KW-1185">Reference proteome</keyword>
<dbReference type="Proteomes" id="UP000765509">
    <property type="component" value="Unassembled WGS sequence"/>
</dbReference>
<organism evidence="1 2">
    <name type="scientific">Austropuccinia psidii MF-1</name>
    <dbReference type="NCBI Taxonomy" id="1389203"/>
    <lineage>
        <taxon>Eukaryota</taxon>
        <taxon>Fungi</taxon>
        <taxon>Dikarya</taxon>
        <taxon>Basidiomycota</taxon>
        <taxon>Pucciniomycotina</taxon>
        <taxon>Pucciniomycetes</taxon>
        <taxon>Pucciniales</taxon>
        <taxon>Sphaerophragmiaceae</taxon>
        <taxon>Austropuccinia</taxon>
    </lineage>
</organism>
<name>A0A9Q3GVN3_9BASI</name>
<gene>
    <name evidence="1" type="ORF">O181_020807</name>
</gene>
<dbReference type="AlphaFoldDB" id="A0A9Q3GVN3"/>
<accession>A0A9Q3GVN3</accession>
<comment type="caution">
    <text evidence="1">The sequence shown here is derived from an EMBL/GenBank/DDBJ whole genome shotgun (WGS) entry which is preliminary data.</text>
</comment>
<evidence type="ECO:0000313" key="2">
    <source>
        <dbReference type="Proteomes" id="UP000765509"/>
    </source>
</evidence>
<evidence type="ECO:0000313" key="1">
    <source>
        <dbReference type="EMBL" id="MBW0481092.1"/>
    </source>
</evidence>
<reference evidence="1" key="1">
    <citation type="submission" date="2021-03" db="EMBL/GenBank/DDBJ databases">
        <title>Draft genome sequence of rust myrtle Austropuccinia psidii MF-1, a brazilian biotype.</title>
        <authorList>
            <person name="Quecine M.C."/>
            <person name="Pachon D.M.R."/>
            <person name="Bonatelli M.L."/>
            <person name="Correr F.H."/>
            <person name="Franceschini L.M."/>
            <person name="Leite T.F."/>
            <person name="Margarido G.R.A."/>
            <person name="Almeida C.A."/>
            <person name="Ferrarezi J.A."/>
            <person name="Labate C.A."/>
        </authorList>
    </citation>
    <scope>NUCLEOTIDE SEQUENCE</scope>
    <source>
        <strain evidence="1">MF-1</strain>
    </source>
</reference>